<accession>A0ABW1GCV1</accession>
<keyword evidence="4" id="KW-1185">Reference proteome</keyword>
<keyword evidence="1" id="KW-0812">Transmembrane</keyword>
<gene>
    <name evidence="3" type="ORF">ACFP3V_29205</name>
</gene>
<dbReference type="Pfam" id="PF13400">
    <property type="entry name" value="Tad"/>
    <property type="match status" value="1"/>
</dbReference>
<evidence type="ECO:0000313" key="4">
    <source>
        <dbReference type="Proteomes" id="UP001596174"/>
    </source>
</evidence>
<name>A0ABW1GCV1_9ACTN</name>
<comment type="caution">
    <text evidence="3">The sequence shown here is derived from an EMBL/GenBank/DDBJ whole genome shotgun (WGS) entry which is preliminary data.</text>
</comment>
<dbReference type="Proteomes" id="UP001596174">
    <property type="component" value="Unassembled WGS sequence"/>
</dbReference>
<evidence type="ECO:0000259" key="2">
    <source>
        <dbReference type="Pfam" id="PF13400"/>
    </source>
</evidence>
<keyword evidence="1" id="KW-1133">Transmembrane helix</keyword>
<dbReference type="EMBL" id="JBHSQJ010000153">
    <property type="protein sequence ID" value="MFC5911271.1"/>
    <property type="molecule type" value="Genomic_DNA"/>
</dbReference>
<reference evidence="4" key="1">
    <citation type="journal article" date="2019" name="Int. J. Syst. Evol. Microbiol.">
        <title>The Global Catalogue of Microorganisms (GCM) 10K type strain sequencing project: providing services to taxonomists for standard genome sequencing and annotation.</title>
        <authorList>
            <consortium name="The Broad Institute Genomics Platform"/>
            <consortium name="The Broad Institute Genome Sequencing Center for Infectious Disease"/>
            <person name="Wu L."/>
            <person name="Ma J."/>
        </authorList>
    </citation>
    <scope>NUCLEOTIDE SEQUENCE [LARGE SCALE GENOMIC DNA]</scope>
    <source>
        <strain evidence="4">JCM 4816</strain>
    </source>
</reference>
<proteinExistence type="predicted"/>
<evidence type="ECO:0000313" key="3">
    <source>
        <dbReference type="EMBL" id="MFC5911271.1"/>
    </source>
</evidence>
<feature type="domain" description="Putative Flp pilus-assembly TadG-like N-terminal" evidence="2">
    <location>
        <begin position="19"/>
        <end position="66"/>
    </location>
</feature>
<dbReference type="InterPro" id="IPR028087">
    <property type="entry name" value="Tad_N"/>
</dbReference>
<organism evidence="3 4">
    <name type="scientific">Streptacidiphilus monticola</name>
    <dbReference type="NCBI Taxonomy" id="2161674"/>
    <lineage>
        <taxon>Bacteria</taxon>
        <taxon>Bacillati</taxon>
        <taxon>Actinomycetota</taxon>
        <taxon>Actinomycetes</taxon>
        <taxon>Kitasatosporales</taxon>
        <taxon>Streptomycetaceae</taxon>
        <taxon>Streptacidiphilus</taxon>
    </lineage>
</organism>
<keyword evidence="1" id="KW-0472">Membrane</keyword>
<feature type="transmembrane region" description="Helical" evidence="1">
    <location>
        <begin position="21"/>
        <end position="40"/>
    </location>
</feature>
<protein>
    <submittedName>
        <fullName evidence="3">TadE/TadG family type IV pilus assembly protein</fullName>
    </submittedName>
</protein>
<evidence type="ECO:0000256" key="1">
    <source>
        <dbReference type="SAM" id="Phobius"/>
    </source>
</evidence>
<sequence>MTRAHRRPTRAHRLRRDEGTVTAFTVTVLFALLAVTGLVVDAGRALTADVQAQGQAEDAARAGAQDIDLARLRTDGTVVLQPAQAQHTATAYLAGEGATGTATATNEQVTVAVTGTVHTTLLTLVGVTTLHVHGQATAHAARTTP</sequence>
<dbReference type="RefSeq" id="WP_380589939.1">
    <property type="nucleotide sequence ID" value="NZ_JBHSQJ010000153.1"/>
</dbReference>